<keyword evidence="2" id="KW-1185">Reference proteome</keyword>
<proteinExistence type="predicted"/>
<sequence length="62" mass="7088">MKLSQKFTSLTNMKTSTDRQRTLEMACISQLAYVAYKQGNDIARDILKRLQLPLATLDNRLA</sequence>
<dbReference type="Proteomes" id="UP001517388">
    <property type="component" value="Unassembled WGS sequence"/>
</dbReference>
<comment type="caution">
    <text evidence="1">The sequence shown here is derived from an EMBL/GenBank/DDBJ whole genome shotgun (WGS) entry which is preliminary data.</text>
</comment>
<protein>
    <submittedName>
        <fullName evidence="1">Uncharacterized protein</fullName>
    </submittedName>
</protein>
<name>A0ACC7S626_DOLFA</name>
<evidence type="ECO:0000313" key="2">
    <source>
        <dbReference type="Proteomes" id="UP001517388"/>
    </source>
</evidence>
<gene>
    <name evidence="1" type="ORF">FJR39_11765</name>
</gene>
<organism evidence="1 2">
    <name type="scientific">Dolichospermum flos-aquae UHCC 0037</name>
    <dbReference type="NCBI Taxonomy" id="2590026"/>
    <lineage>
        <taxon>Bacteria</taxon>
        <taxon>Bacillati</taxon>
        <taxon>Cyanobacteriota</taxon>
        <taxon>Cyanophyceae</taxon>
        <taxon>Nostocales</taxon>
        <taxon>Aphanizomenonaceae</taxon>
        <taxon>Dolichospermum</taxon>
    </lineage>
</organism>
<accession>A0ACC7S626</accession>
<dbReference type="EMBL" id="VILF01000003">
    <property type="protein sequence ID" value="MTJ43829.1"/>
    <property type="molecule type" value="Genomic_DNA"/>
</dbReference>
<evidence type="ECO:0000313" key="1">
    <source>
        <dbReference type="EMBL" id="MTJ43829.1"/>
    </source>
</evidence>
<reference evidence="2" key="1">
    <citation type="journal article" date="2020" name="Toxins">
        <title>Phylogenomic Analysis of Secondary Metabolism in the Toxic Cyanobacterial Genera Anabaena, Dolichospermum and Aphanizomenon.</title>
        <authorList>
            <person name="Oesterholm J."/>
            <person name="Popin R.V."/>
            <person name="Fewer D.P."/>
            <person name="Sivonen K."/>
        </authorList>
    </citation>
    <scope>NUCLEOTIDE SEQUENCE [LARGE SCALE GENOMIC DNA]</scope>
    <source>
        <strain evidence="2">UHCC 0037</strain>
    </source>
</reference>